<keyword evidence="5" id="KW-1185">Reference proteome</keyword>
<accession>A0AAC8Q131</accession>
<dbReference type="Proteomes" id="UP000256345">
    <property type="component" value="Unassembled WGS sequence"/>
</dbReference>
<dbReference type="AlphaFoldDB" id="A0AAC8Q131"/>
<evidence type="ECO:0000313" key="3">
    <source>
        <dbReference type="EMBL" id="REG30911.1"/>
    </source>
</evidence>
<organism evidence="2 4">
    <name type="scientific">Archangium gephyra</name>
    <dbReference type="NCBI Taxonomy" id="48"/>
    <lineage>
        <taxon>Bacteria</taxon>
        <taxon>Pseudomonadati</taxon>
        <taxon>Myxococcota</taxon>
        <taxon>Myxococcia</taxon>
        <taxon>Myxococcales</taxon>
        <taxon>Cystobacterineae</taxon>
        <taxon>Archangiaceae</taxon>
        <taxon>Archangium</taxon>
    </lineage>
</organism>
<feature type="transmembrane region" description="Helical" evidence="1">
    <location>
        <begin position="120"/>
        <end position="143"/>
    </location>
</feature>
<dbReference type="Proteomes" id="UP000035579">
    <property type="component" value="Chromosome"/>
</dbReference>
<dbReference type="EMBL" id="QUMU01000006">
    <property type="protein sequence ID" value="REG30911.1"/>
    <property type="molecule type" value="Genomic_DNA"/>
</dbReference>
<sequence length="158" mass="17166">MSATYRIQDEPRPGAMGHLVVNPVFPLLSLMMGGAWLGVPWFIFNSFAMGSTTRRKETVLAVLVVPVTLLLFFLLGILLKLEVLTTASMPYAGVGITVWKLAVGYALFNLQQRNFALHEYYGGVVRNGALVLVASIFIGPRILMTLTGGNRALLALLG</sequence>
<gene>
    <name evidence="2" type="ORF">AA314_00629</name>
    <name evidence="3" type="ORF">ATI61_106381</name>
</gene>
<dbReference type="RefSeq" id="WP_047854219.1">
    <property type="nucleotide sequence ID" value="NZ_CP011509.1"/>
</dbReference>
<evidence type="ECO:0000313" key="4">
    <source>
        <dbReference type="Proteomes" id="UP000035579"/>
    </source>
</evidence>
<feature type="transmembrane region" description="Helical" evidence="1">
    <location>
        <begin position="59"/>
        <end position="79"/>
    </location>
</feature>
<protein>
    <submittedName>
        <fullName evidence="2">Uncharacterized protein</fullName>
    </submittedName>
</protein>
<dbReference type="KEGG" id="age:AA314_00629"/>
<name>A0AAC8Q131_9BACT</name>
<reference evidence="3 5" key="2">
    <citation type="submission" date="2018-08" db="EMBL/GenBank/DDBJ databases">
        <title>Genomic Encyclopedia of Archaeal and Bacterial Type Strains, Phase II (KMG-II): from individual species to whole genera.</title>
        <authorList>
            <person name="Goeker M."/>
        </authorList>
    </citation>
    <scope>NUCLEOTIDE SEQUENCE [LARGE SCALE GENOMIC DNA]</scope>
    <source>
        <strain evidence="3 5">DSM 2261</strain>
    </source>
</reference>
<keyword evidence="1" id="KW-0812">Transmembrane</keyword>
<evidence type="ECO:0000313" key="2">
    <source>
        <dbReference type="EMBL" id="AKI99002.1"/>
    </source>
</evidence>
<evidence type="ECO:0000313" key="5">
    <source>
        <dbReference type="Proteomes" id="UP000256345"/>
    </source>
</evidence>
<evidence type="ECO:0000256" key="1">
    <source>
        <dbReference type="SAM" id="Phobius"/>
    </source>
</evidence>
<keyword evidence="1" id="KW-1133">Transmembrane helix</keyword>
<feature type="transmembrane region" description="Helical" evidence="1">
    <location>
        <begin position="24"/>
        <end position="47"/>
    </location>
</feature>
<keyword evidence="1" id="KW-0472">Membrane</keyword>
<reference evidence="2 4" key="1">
    <citation type="submission" date="2015-05" db="EMBL/GenBank/DDBJ databases">
        <title>Genome assembly of Archangium gephyra DSM 2261.</title>
        <authorList>
            <person name="Sharma G."/>
            <person name="Subramanian S."/>
        </authorList>
    </citation>
    <scope>NUCLEOTIDE SEQUENCE [LARGE SCALE GENOMIC DNA]</scope>
    <source>
        <strain evidence="2 4">DSM 2261</strain>
    </source>
</reference>
<dbReference type="EMBL" id="CP011509">
    <property type="protein sequence ID" value="AKI99002.1"/>
    <property type="molecule type" value="Genomic_DNA"/>
</dbReference>
<feature type="transmembrane region" description="Helical" evidence="1">
    <location>
        <begin position="91"/>
        <end position="108"/>
    </location>
</feature>
<proteinExistence type="predicted"/>